<accession>A0ABS0R4H6</accession>
<dbReference type="EMBL" id="JAEEAQ010000005">
    <property type="protein sequence ID" value="MBI0311632.1"/>
    <property type="molecule type" value="Genomic_DNA"/>
</dbReference>
<reference evidence="1 2" key="1">
    <citation type="submission" date="2020-12" db="EMBL/GenBank/DDBJ databases">
        <authorList>
            <person name="Kusuma A.B."/>
            <person name="Nouioui I."/>
            <person name="Goodfellow M."/>
        </authorList>
    </citation>
    <scope>NUCLEOTIDE SEQUENCE [LARGE SCALE GENOMIC DNA]</scope>
    <source>
        <strain evidence="1 2">DSM 41764</strain>
    </source>
</reference>
<dbReference type="Proteomes" id="UP000638849">
    <property type="component" value="Unassembled WGS sequence"/>
</dbReference>
<name>A0ABS0R4H6_9ACTN</name>
<dbReference type="RefSeq" id="WP_198274918.1">
    <property type="nucleotide sequence ID" value="NZ_BAAAIF010000018.1"/>
</dbReference>
<gene>
    <name evidence="1" type="ORF">JBF12_00990</name>
</gene>
<protein>
    <submittedName>
        <fullName evidence="1">Uncharacterized protein</fullName>
    </submittedName>
</protein>
<organism evidence="1 2">
    <name type="scientific">Streptomyces javensis</name>
    <dbReference type="NCBI Taxonomy" id="114698"/>
    <lineage>
        <taxon>Bacteria</taxon>
        <taxon>Bacillati</taxon>
        <taxon>Actinomycetota</taxon>
        <taxon>Actinomycetes</taxon>
        <taxon>Kitasatosporales</taxon>
        <taxon>Streptomycetaceae</taxon>
        <taxon>Streptomyces</taxon>
        <taxon>Streptomyces violaceusniger group</taxon>
    </lineage>
</organism>
<keyword evidence="2" id="KW-1185">Reference proteome</keyword>
<comment type="caution">
    <text evidence="1">The sequence shown here is derived from an EMBL/GenBank/DDBJ whole genome shotgun (WGS) entry which is preliminary data.</text>
</comment>
<evidence type="ECO:0000313" key="1">
    <source>
        <dbReference type="EMBL" id="MBI0311632.1"/>
    </source>
</evidence>
<evidence type="ECO:0000313" key="2">
    <source>
        <dbReference type="Proteomes" id="UP000638849"/>
    </source>
</evidence>
<sequence length="423" mass="47662">MPRPQPADLWAELNPRQQTYLTVIYNADQDAEANQKGGAFDWGHGPPASEWRWQTFSLKAPKEVVGRTAIQYALAQKDEHDQGAGSSLAALRRRLLIEVMEDYVQTILGMIPRVRVKLTTLGRATARAGLGHTAPKSPPRGLLSEWLWSNLVRLYRAGPAGMPTDSPRGTPTEERAPSEKARFFLERDQRRPGGPLVETKCVRNGEPRESPMYPGHMIYPTEYRVYLTAAGQAHYEQHVRCYAELWPDIDAPVPEELPEDAHSSLDDHKVRKPRGLLARAPFQLLVALVRNDLDDKLWIRKEWPAYWKNFGSEPPEALMALPAGITTNHVHRITRSSTAAAKLLGFRSGPLAAETEIYQWLYPPGRRYWSDGSQVWPEDLKVLHVTDAGRTHYAANLEAYRTTYDDIEAPDAPDAWKLPPSAS</sequence>
<proteinExistence type="predicted"/>